<feature type="active site" description="Nucleophile" evidence="7">
    <location>
        <position position="260"/>
    </location>
</feature>
<dbReference type="PROSITE" id="PS52029">
    <property type="entry name" value="LD_TPASE"/>
    <property type="match status" value="1"/>
</dbReference>
<dbReference type="AlphaFoldDB" id="A0A515EPQ0"/>
<comment type="pathway">
    <text evidence="1 7">Cell wall biogenesis; peptidoglycan biosynthesis.</text>
</comment>
<dbReference type="KEGG" id="rhg:EXZ61_11005"/>
<dbReference type="SUPFAM" id="SSF141523">
    <property type="entry name" value="L,D-transpeptidase catalytic domain-like"/>
    <property type="match status" value="1"/>
</dbReference>
<accession>A0A515EPQ0</accession>
<evidence type="ECO:0000256" key="2">
    <source>
        <dbReference type="ARBA" id="ARBA00005992"/>
    </source>
</evidence>
<protein>
    <recommendedName>
        <fullName evidence="8">L,D-TPase catalytic domain-containing protein</fullName>
    </recommendedName>
</protein>
<dbReference type="GO" id="GO:0008360">
    <property type="term" value="P:regulation of cell shape"/>
    <property type="evidence" value="ECO:0007669"/>
    <property type="project" value="UniProtKB-UniRule"/>
</dbReference>
<feature type="domain" description="L,D-TPase catalytic" evidence="8">
    <location>
        <begin position="150"/>
        <end position="285"/>
    </location>
</feature>
<comment type="similarity">
    <text evidence="2">Belongs to the YkuD family.</text>
</comment>
<evidence type="ECO:0000256" key="7">
    <source>
        <dbReference type="PROSITE-ProRule" id="PRU01373"/>
    </source>
</evidence>
<feature type="active site" description="Proton donor/acceptor" evidence="7">
    <location>
        <position position="243"/>
    </location>
</feature>
<dbReference type="Proteomes" id="UP000317365">
    <property type="component" value="Chromosome"/>
</dbReference>
<proteinExistence type="inferred from homology"/>
<evidence type="ECO:0000256" key="6">
    <source>
        <dbReference type="ARBA" id="ARBA00023316"/>
    </source>
</evidence>
<keyword evidence="3" id="KW-0808">Transferase</keyword>
<keyword evidence="4 7" id="KW-0133">Cell shape</keyword>
<dbReference type="EMBL" id="CP036282">
    <property type="protein sequence ID" value="QDL54651.1"/>
    <property type="molecule type" value="Genomic_DNA"/>
</dbReference>
<evidence type="ECO:0000256" key="5">
    <source>
        <dbReference type="ARBA" id="ARBA00022984"/>
    </source>
</evidence>
<keyword evidence="5 7" id="KW-0573">Peptidoglycan synthesis</keyword>
<evidence type="ECO:0000256" key="3">
    <source>
        <dbReference type="ARBA" id="ARBA00022679"/>
    </source>
</evidence>
<organism evidence="9 10">
    <name type="scientific">Rhodoferax aquaticus</name>
    <dbReference type="NCBI Taxonomy" id="2527691"/>
    <lineage>
        <taxon>Bacteria</taxon>
        <taxon>Pseudomonadati</taxon>
        <taxon>Pseudomonadota</taxon>
        <taxon>Betaproteobacteria</taxon>
        <taxon>Burkholderiales</taxon>
        <taxon>Comamonadaceae</taxon>
        <taxon>Rhodoferax</taxon>
    </lineage>
</organism>
<evidence type="ECO:0000256" key="1">
    <source>
        <dbReference type="ARBA" id="ARBA00004752"/>
    </source>
</evidence>
<dbReference type="CDD" id="cd16913">
    <property type="entry name" value="YkuD_like"/>
    <property type="match status" value="1"/>
</dbReference>
<dbReference type="InterPro" id="IPR056203">
    <property type="entry name" value="Cds6_C"/>
</dbReference>
<keyword evidence="6 7" id="KW-0961">Cell wall biogenesis/degradation</keyword>
<evidence type="ECO:0000313" key="9">
    <source>
        <dbReference type="EMBL" id="QDL54651.1"/>
    </source>
</evidence>
<dbReference type="RefSeq" id="WP_142811767.1">
    <property type="nucleotide sequence ID" value="NZ_CP036282.1"/>
</dbReference>
<dbReference type="UniPathway" id="UPA00219"/>
<gene>
    <name evidence="9" type="ORF">EXZ61_11005</name>
</gene>
<dbReference type="GO" id="GO:0071555">
    <property type="term" value="P:cell wall organization"/>
    <property type="evidence" value="ECO:0007669"/>
    <property type="project" value="UniProtKB-UniRule"/>
</dbReference>
<reference evidence="10" key="1">
    <citation type="submission" date="2019-02" db="EMBL/GenBank/DDBJ databases">
        <title>Complete genome sequence of Rhodoferax sp. Gr-4.</title>
        <authorList>
            <person name="Jin L."/>
        </authorList>
    </citation>
    <scope>NUCLEOTIDE SEQUENCE [LARGE SCALE GENOMIC DNA]</scope>
    <source>
        <strain evidence="10">Gr-4</strain>
    </source>
</reference>
<dbReference type="PANTHER" id="PTHR36699:SF1">
    <property type="entry name" value="L,D-TRANSPEPTIDASE YAFK-RELATED"/>
    <property type="match status" value="1"/>
</dbReference>
<name>A0A515EPQ0_9BURK</name>
<evidence type="ECO:0000259" key="8">
    <source>
        <dbReference type="PROSITE" id="PS52029"/>
    </source>
</evidence>
<dbReference type="InterPro" id="IPR038063">
    <property type="entry name" value="Transpep_catalytic_dom"/>
</dbReference>
<evidence type="ECO:0000256" key="4">
    <source>
        <dbReference type="ARBA" id="ARBA00022960"/>
    </source>
</evidence>
<dbReference type="Pfam" id="PF03734">
    <property type="entry name" value="YkuD"/>
    <property type="match status" value="1"/>
</dbReference>
<dbReference type="Pfam" id="PF24125">
    <property type="entry name" value="Cds6_C"/>
    <property type="match status" value="1"/>
</dbReference>
<evidence type="ECO:0000313" key="10">
    <source>
        <dbReference type="Proteomes" id="UP000317365"/>
    </source>
</evidence>
<reference evidence="10" key="2">
    <citation type="journal article" date="2020" name="Int. J. Syst. Evol. Microbiol.">
        <title>Genomic insights into a novel species Rhodoferax aquaticus sp. nov., isolated from freshwater.</title>
        <authorList>
            <person name="Li T."/>
            <person name="Zhuo Y."/>
            <person name="Jin C.Z."/>
            <person name="Wu X."/>
            <person name="Ko S.R."/>
            <person name="Jin F.J."/>
            <person name="Ahn C.Y."/>
            <person name="Oh H.M."/>
            <person name="Lee H.G."/>
            <person name="Jin L."/>
        </authorList>
    </citation>
    <scope>NUCLEOTIDE SEQUENCE [LARGE SCALE GENOMIC DNA]</scope>
    <source>
        <strain evidence="10">Gr-4</strain>
    </source>
</reference>
<dbReference type="GO" id="GO:0016740">
    <property type="term" value="F:transferase activity"/>
    <property type="evidence" value="ECO:0007669"/>
    <property type="project" value="UniProtKB-KW"/>
</dbReference>
<dbReference type="PANTHER" id="PTHR36699">
    <property type="entry name" value="LD-TRANSPEPTIDASE"/>
    <property type="match status" value="1"/>
</dbReference>
<keyword evidence="10" id="KW-1185">Reference proteome</keyword>
<dbReference type="InterPro" id="IPR005490">
    <property type="entry name" value="LD_TPept_cat_dom"/>
</dbReference>
<dbReference type="GO" id="GO:0009252">
    <property type="term" value="P:peptidoglycan biosynthetic process"/>
    <property type="evidence" value="ECO:0007669"/>
    <property type="project" value="UniProtKB-UniPathway"/>
</dbReference>
<sequence>MPRVLTLCVLAVMVGVSMGLPEWAQARPRTVPESPAPASSQDGRAEAQLIQIYRLIGAGRHRDALRQAQALVEAYPHFQLAQLVYGDLLATQVRPVQRLGDVSAELEQAGAANLQALRQESQLRIAALQQRPPADALPAQFIGLSKRNKHAIAVDTAKARLYLFENTNRGTKLIADYYISVGKAGVGKNVEGDQRTPLGVYFITSNLDPKSLQDLYGTGALPINYPNVLDLRRGKTGSGIWLHGTPSAQFSRAPLATDGCVAIANPDLDRIIQTVEIRTTPVLIGKNFTWTTPAQVQRERQQWEETLRQWASAKSTGRLNEVLNYYAADFNAAGKDRVAFARAMQAALGKDKGKPIELNDVSLIRWSDEAEIMVATFGELKQGARTGKTVRQYWQKRADTWRIIYEGAQG</sequence>
<dbReference type="GO" id="GO:0004180">
    <property type="term" value="F:carboxypeptidase activity"/>
    <property type="evidence" value="ECO:0007669"/>
    <property type="project" value="UniProtKB-ARBA"/>
</dbReference>
<dbReference type="Gene3D" id="2.40.440.10">
    <property type="entry name" value="L,D-transpeptidase catalytic domain-like"/>
    <property type="match status" value="1"/>
</dbReference>